<protein>
    <submittedName>
        <fullName evidence="2">Uncharacterized protein</fullName>
    </submittedName>
</protein>
<evidence type="ECO:0000313" key="2">
    <source>
        <dbReference type="EMBL" id="EMF08771.1"/>
    </source>
</evidence>
<feature type="region of interest" description="Disordered" evidence="1">
    <location>
        <begin position="1"/>
        <end position="36"/>
    </location>
</feature>
<dbReference type="GeneID" id="27898763"/>
<feature type="compositionally biased region" description="Low complexity" evidence="1">
    <location>
        <begin position="140"/>
        <end position="152"/>
    </location>
</feature>
<dbReference type="Proteomes" id="UP000016931">
    <property type="component" value="Unassembled WGS sequence"/>
</dbReference>
<name>M3CYM4_SPHMS</name>
<accession>M3CYM4</accession>
<keyword evidence="3" id="KW-1185">Reference proteome</keyword>
<sequence>MRAERGNDDLATHPRVAREIPALPDERELQKRGVDIGGRWGPTLRWWWIERARARGELSTTTTTDEADHNDSPRRGAALSDGGGDDMEMHHVSQGTTVAAGSRGTSQSAAAQENDNAKTHMLSAAAGVRPQPQPHRQHSVSRVSSASSLASRPEPVRDVLWWEGIDFDDED</sequence>
<evidence type="ECO:0000256" key="1">
    <source>
        <dbReference type="SAM" id="MobiDB-lite"/>
    </source>
</evidence>
<proteinExistence type="predicted"/>
<feature type="region of interest" description="Disordered" evidence="1">
    <location>
        <begin position="57"/>
        <end position="171"/>
    </location>
</feature>
<dbReference type="AlphaFoldDB" id="M3CYM4"/>
<dbReference type="EMBL" id="KB456270">
    <property type="protein sequence ID" value="EMF08771.1"/>
    <property type="molecule type" value="Genomic_DNA"/>
</dbReference>
<evidence type="ECO:0000313" key="3">
    <source>
        <dbReference type="Proteomes" id="UP000016931"/>
    </source>
</evidence>
<organism evidence="2 3">
    <name type="scientific">Sphaerulina musiva (strain SO2202)</name>
    <name type="common">Poplar stem canker fungus</name>
    <name type="synonym">Septoria musiva</name>
    <dbReference type="NCBI Taxonomy" id="692275"/>
    <lineage>
        <taxon>Eukaryota</taxon>
        <taxon>Fungi</taxon>
        <taxon>Dikarya</taxon>
        <taxon>Ascomycota</taxon>
        <taxon>Pezizomycotina</taxon>
        <taxon>Dothideomycetes</taxon>
        <taxon>Dothideomycetidae</taxon>
        <taxon>Mycosphaerellales</taxon>
        <taxon>Mycosphaerellaceae</taxon>
        <taxon>Sphaerulina</taxon>
    </lineage>
</organism>
<feature type="compositionally biased region" description="Polar residues" evidence="1">
    <location>
        <begin position="93"/>
        <end position="114"/>
    </location>
</feature>
<gene>
    <name evidence="2" type="ORF">SEPMUDRAFT_120676</name>
</gene>
<feature type="compositionally biased region" description="Basic and acidic residues" evidence="1">
    <location>
        <begin position="1"/>
        <end position="34"/>
    </location>
</feature>
<dbReference type="RefSeq" id="XP_016756892.1">
    <property type="nucleotide sequence ID" value="XM_016901626.1"/>
</dbReference>
<reference evidence="2 3" key="1">
    <citation type="journal article" date="2012" name="PLoS Pathog.">
        <title>Diverse lifestyles and strategies of plant pathogenesis encoded in the genomes of eighteen Dothideomycetes fungi.</title>
        <authorList>
            <person name="Ohm R.A."/>
            <person name="Feau N."/>
            <person name="Henrissat B."/>
            <person name="Schoch C.L."/>
            <person name="Horwitz B.A."/>
            <person name="Barry K.W."/>
            <person name="Condon B.J."/>
            <person name="Copeland A.C."/>
            <person name="Dhillon B."/>
            <person name="Glaser F."/>
            <person name="Hesse C.N."/>
            <person name="Kosti I."/>
            <person name="LaButti K."/>
            <person name="Lindquist E.A."/>
            <person name="Lucas S."/>
            <person name="Salamov A.A."/>
            <person name="Bradshaw R.E."/>
            <person name="Ciuffetti L."/>
            <person name="Hamelin R.C."/>
            <person name="Kema G.H.J."/>
            <person name="Lawrence C."/>
            <person name="Scott J.A."/>
            <person name="Spatafora J.W."/>
            <person name="Turgeon B.G."/>
            <person name="de Wit P.J.G.M."/>
            <person name="Zhong S."/>
            <person name="Goodwin S.B."/>
            <person name="Grigoriev I.V."/>
        </authorList>
    </citation>
    <scope>NUCLEOTIDE SEQUENCE [LARGE SCALE GENOMIC DNA]</scope>
    <source>
        <strain evidence="2 3">SO2202</strain>
    </source>
</reference>
<dbReference type="HOGENOM" id="CLU_1563850_0_0_1"/>
<dbReference type="OrthoDB" id="10624504at2759"/>